<feature type="domain" description="1-deoxy-D-xylulose 5-phosphate reductoisomerase N-terminal" evidence="10">
    <location>
        <begin position="16"/>
        <end position="138"/>
    </location>
</feature>
<comment type="caution">
    <text evidence="13">The sequence shown here is derived from an EMBL/GenBank/DDBJ whole genome shotgun (WGS) entry which is preliminary data.</text>
</comment>
<dbReference type="SUPFAM" id="SSF55347">
    <property type="entry name" value="Glyceraldehyde-3-phosphate dehydrogenase-like, C-terminal domain"/>
    <property type="match status" value="1"/>
</dbReference>
<sequence length="396" mass="43647">MNTFVEMDLSNLTTTLSIFGSSGSIGRQTLDVVRDSKGRFEILALSVDKSLDLLVDQIREFHPKIVVVANEVASRYIQELFPALEVRFGPLGLYETAREADVSVNAVVGFAGLWVTLGALEAGKRLALANKESLVAGGPVVRRVRSTPGAMIVPIDSEHGAIHQCLRGGKTDEVDKVILTSSGGPFRTKTYEELTKVTLEEALNHPTWKMGPKITVDSSTLMNKALEIIEAVELFDLAPSQVEVVVHAQSIVHSMVAFRDGSILAQMSRPDMKLPIAYAINYPGRFEPIYGPIDFQNSFSLSFEPPRRDIFRGLDFAFDVLRNGNGATTWLNAINEVVVAAYLDGRFQWLEIYPLLEDALARFESCVLEQVDDVIALDELARVRAQEVVDAHSKVN</sequence>
<dbReference type="PATRIC" id="fig|1280514.3.peg.20"/>
<dbReference type="SUPFAM" id="SSF51735">
    <property type="entry name" value="NAD(P)-binding Rossmann-fold domains"/>
    <property type="match status" value="1"/>
</dbReference>
<evidence type="ECO:0000256" key="8">
    <source>
        <dbReference type="ARBA" id="ARBA00048543"/>
    </source>
</evidence>
<feature type="domain" description="DXP reductoisomerase C-terminal" evidence="12">
    <location>
        <begin position="267"/>
        <end position="382"/>
    </location>
</feature>
<comment type="caution">
    <text evidence="9">Lacks conserved residue(s) required for the propagation of feature annotation.</text>
</comment>
<dbReference type="InterPro" id="IPR026877">
    <property type="entry name" value="DXPR_C"/>
</dbReference>
<keyword evidence="14" id="KW-1185">Reference proteome</keyword>
<dbReference type="GO" id="GO:0070402">
    <property type="term" value="F:NADPH binding"/>
    <property type="evidence" value="ECO:0007669"/>
    <property type="project" value="InterPro"/>
</dbReference>
<feature type="binding site" evidence="9">
    <location>
        <position position="223"/>
    </location>
    <ligand>
        <name>1-deoxy-D-xylulose 5-phosphate</name>
        <dbReference type="ChEBI" id="CHEBI:57792"/>
    </ligand>
</feature>
<dbReference type="InterPro" id="IPR036169">
    <property type="entry name" value="DXPR_C_sf"/>
</dbReference>
<dbReference type="Pfam" id="PF02670">
    <property type="entry name" value="DXP_reductoisom"/>
    <property type="match status" value="1"/>
</dbReference>
<dbReference type="PANTHER" id="PTHR30525:SF0">
    <property type="entry name" value="1-DEOXY-D-XYLULOSE 5-PHOSPHATE REDUCTOISOMERASE, CHLOROPLASTIC"/>
    <property type="match status" value="1"/>
</dbReference>
<evidence type="ECO:0000259" key="10">
    <source>
        <dbReference type="Pfam" id="PF02670"/>
    </source>
</evidence>
<evidence type="ECO:0000256" key="5">
    <source>
        <dbReference type="ARBA" id="ARBA00023002"/>
    </source>
</evidence>
<evidence type="ECO:0000313" key="13">
    <source>
        <dbReference type="EMBL" id="KJF18974.1"/>
    </source>
</evidence>
<keyword evidence="6 9" id="KW-0464">Manganese</keyword>
<feature type="binding site" evidence="9">
    <location>
        <position position="132"/>
    </location>
    <ligand>
        <name>NADPH</name>
        <dbReference type="ChEBI" id="CHEBI:57783"/>
    </ligand>
</feature>
<evidence type="ECO:0000256" key="7">
    <source>
        <dbReference type="ARBA" id="ARBA00023229"/>
    </source>
</evidence>
<evidence type="ECO:0000256" key="6">
    <source>
        <dbReference type="ARBA" id="ARBA00023211"/>
    </source>
</evidence>
<feature type="binding site" evidence="9">
    <location>
        <position position="211"/>
    </location>
    <ligand>
        <name>NADPH</name>
        <dbReference type="ChEBI" id="CHEBI:57783"/>
    </ligand>
</feature>
<feature type="binding site" evidence="9">
    <location>
        <position position="130"/>
    </location>
    <ligand>
        <name>NADPH</name>
        <dbReference type="ChEBI" id="CHEBI:57783"/>
    </ligand>
</feature>
<keyword evidence="7 9" id="KW-0414">Isoprene biosynthesis</keyword>
<feature type="domain" description="1-deoxy-D-xylulose 5-phosphate reductoisomerase C-terminal" evidence="11">
    <location>
        <begin position="152"/>
        <end position="235"/>
    </location>
</feature>
<reference evidence="13 14" key="1">
    <citation type="submission" date="2015-01" db="EMBL/GenBank/DDBJ databases">
        <title>Draft genome of the acidophilic iron oxidizer Acidithrix ferrooxidans strain Py-F3.</title>
        <authorList>
            <person name="Poehlein A."/>
            <person name="Eisen S."/>
            <person name="Schloemann M."/>
            <person name="Johnson B.D."/>
            <person name="Daniel R."/>
            <person name="Muehling M."/>
        </authorList>
    </citation>
    <scope>NUCLEOTIDE SEQUENCE [LARGE SCALE GENOMIC DNA]</scope>
    <source>
        <strain evidence="13 14">Py-F3</strain>
    </source>
</reference>
<feature type="binding site" evidence="9">
    <location>
        <position position="157"/>
    </location>
    <ligand>
        <name>1-deoxy-D-xylulose 5-phosphate</name>
        <dbReference type="ChEBI" id="CHEBI:57792"/>
    </ligand>
</feature>
<protein>
    <recommendedName>
        <fullName evidence="9">1-deoxy-D-xylulose 5-phosphate reductoisomerase</fullName>
        <shortName evidence="9">DXP reductoisomerase</shortName>
        <ecNumber evidence="9">1.1.1.267</ecNumber>
    </recommendedName>
    <alternativeName>
        <fullName evidence="9">1-deoxyxylulose-5-phosphate reductoisomerase</fullName>
    </alternativeName>
    <alternativeName>
        <fullName evidence="9">2-C-methyl-D-erythritol 4-phosphate synthase</fullName>
    </alternativeName>
</protein>
<feature type="binding site" evidence="9">
    <location>
        <position position="25"/>
    </location>
    <ligand>
        <name>NADPH</name>
        <dbReference type="ChEBI" id="CHEBI:57783"/>
    </ligand>
</feature>
<dbReference type="STRING" id="1280514.AXFE_00110"/>
<dbReference type="Gene3D" id="1.10.1740.10">
    <property type="match status" value="1"/>
</dbReference>
<keyword evidence="13" id="KW-0413">Isomerase</keyword>
<dbReference type="NCBIfam" id="TIGR00243">
    <property type="entry name" value="Dxr"/>
    <property type="match status" value="1"/>
</dbReference>
<feature type="binding site" evidence="9">
    <location>
        <position position="131"/>
    </location>
    <ligand>
        <name>1-deoxy-D-xylulose 5-phosphate</name>
        <dbReference type="ChEBI" id="CHEBI:57792"/>
    </ligand>
</feature>
<keyword evidence="5 9" id="KW-0560">Oxidoreductase</keyword>
<dbReference type="PANTHER" id="PTHR30525">
    <property type="entry name" value="1-DEOXY-D-XYLULOSE 5-PHOSPHATE REDUCTOISOMERASE"/>
    <property type="match status" value="1"/>
</dbReference>
<keyword evidence="4 9" id="KW-0521">NADP</keyword>
<organism evidence="13 14">
    <name type="scientific">Acidithrix ferrooxidans</name>
    <dbReference type="NCBI Taxonomy" id="1280514"/>
    <lineage>
        <taxon>Bacteria</taxon>
        <taxon>Bacillati</taxon>
        <taxon>Actinomycetota</taxon>
        <taxon>Acidimicrobiia</taxon>
        <taxon>Acidimicrobiales</taxon>
        <taxon>Acidimicrobiaceae</taxon>
        <taxon>Acidithrix</taxon>
    </lineage>
</organism>
<dbReference type="Pfam" id="PF13288">
    <property type="entry name" value="DXPR_C"/>
    <property type="match status" value="1"/>
</dbReference>
<dbReference type="PIRSF" id="PIRSF006205">
    <property type="entry name" value="Dxp_reductismrs"/>
    <property type="match status" value="1"/>
</dbReference>
<feature type="binding site" evidence="9">
    <location>
        <position position="158"/>
    </location>
    <ligand>
        <name>Mn(2+)</name>
        <dbReference type="ChEBI" id="CHEBI:29035"/>
    </ligand>
</feature>
<evidence type="ECO:0000259" key="12">
    <source>
        <dbReference type="Pfam" id="PF13288"/>
    </source>
</evidence>
<comment type="catalytic activity">
    <reaction evidence="8">
        <text>2-C-methyl-D-erythritol 4-phosphate + NADP(+) = 1-deoxy-D-xylulose 5-phosphate + NADPH + H(+)</text>
        <dbReference type="Rhea" id="RHEA:13717"/>
        <dbReference type="ChEBI" id="CHEBI:15378"/>
        <dbReference type="ChEBI" id="CHEBI:57783"/>
        <dbReference type="ChEBI" id="CHEBI:57792"/>
        <dbReference type="ChEBI" id="CHEBI:58262"/>
        <dbReference type="ChEBI" id="CHEBI:58349"/>
        <dbReference type="EC" id="1.1.1.267"/>
    </reaction>
    <physiologicalReaction direction="right-to-left" evidence="8">
        <dbReference type="Rhea" id="RHEA:13719"/>
    </physiologicalReaction>
</comment>
<dbReference type="GO" id="GO:0030604">
    <property type="term" value="F:1-deoxy-D-xylulose-5-phosphate reductoisomerase activity"/>
    <property type="evidence" value="ECO:0007669"/>
    <property type="project" value="UniProtKB-UniRule"/>
</dbReference>
<dbReference type="InterPro" id="IPR003821">
    <property type="entry name" value="DXP_reductoisomerase"/>
</dbReference>
<comment type="similarity">
    <text evidence="2 9">Belongs to the DXR family.</text>
</comment>
<dbReference type="UniPathway" id="UPA00056">
    <property type="reaction ID" value="UER00092"/>
</dbReference>
<dbReference type="GO" id="GO:0016853">
    <property type="term" value="F:isomerase activity"/>
    <property type="evidence" value="ECO:0007669"/>
    <property type="project" value="UniProtKB-KW"/>
</dbReference>
<proteinExistence type="inferred from homology"/>
<dbReference type="GO" id="GO:0030145">
    <property type="term" value="F:manganese ion binding"/>
    <property type="evidence" value="ECO:0007669"/>
    <property type="project" value="TreeGrafter"/>
</dbReference>
<dbReference type="RefSeq" id="WP_235347483.1">
    <property type="nucleotide sequence ID" value="NZ_JXYS01000001.1"/>
</dbReference>
<feature type="binding site" evidence="9">
    <location>
        <position position="182"/>
    </location>
    <ligand>
        <name>1-deoxy-D-xylulose 5-phosphate</name>
        <dbReference type="ChEBI" id="CHEBI:57792"/>
    </ligand>
</feature>
<dbReference type="EMBL" id="JXYS01000001">
    <property type="protein sequence ID" value="KJF18974.1"/>
    <property type="molecule type" value="Genomic_DNA"/>
</dbReference>
<dbReference type="FunFam" id="3.40.50.720:FF:000045">
    <property type="entry name" value="1-deoxy-D-xylulose 5-phosphate reductoisomerase"/>
    <property type="match status" value="1"/>
</dbReference>
<dbReference type="InterPro" id="IPR013644">
    <property type="entry name" value="DXP_reductoisomerase_C"/>
</dbReference>
<evidence type="ECO:0000256" key="1">
    <source>
        <dbReference type="ARBA" id="ARBA00005094"/>
    </source>
</evidence>
<keyword evidence="9" id="KW-0460">Magnesium</keyword>
<comment type="cofactor">
    <cofactor evidence="9">
        <name>Mg(2+)</name>
        <dbReference type="ChEBI" id="CHEBI:18420"/>
    </cofactor>
    <cofactor evidence="9">
        <name>Mn(2+)</name>
        <dbReference type="ChEBI" id="CHEBI:29035"/>
    </cofactor>
</comment>
<evidence type="ECO:0000256" key="4">
    <source>
        <dbReference type="ARBA" id="ARBA00022857"/>
    </source>
</evidence>
<feature type="binding site" evidence="9">
    <location>
        <position position="49"/>
    </location>
    <ligand>
        <name>NADPH</name>
        <dbReference type="ChEBI" id="CHEBI:57783"/>
    </ligand>
</feature>
<evidence type="ECO:0000313" key="14">
    <source>
        <dbReference type="Proteomes" id="UP000032360"/>
    </source>
</evidence>
<feature type="binding site" evidence="9">
    <location>
        <position position="227"/>
    </location>
    <ligand>
        <name>1-deoxy-D-xylulose 5-phosphate</name>
        <dbReference type="ChEBI" id="CHEBI:57792"/>
    </ligand>
</feature>
<feature type="binding site" evidence="9">
    <location>
        <position position="156"/>
    </location>
    <ligand>
        <name>Mn(2+)</name>
        <dbReference type="ChEBI" id="CHEBI:29035"/>
    </ligand>
</feature>
<feature type="binding site" evidence="9">
    <location>
        <position position="224"/>
    </location>
    <ligand>
        <name>1-deoxy-D-xylulose 5-phosphate</name>
        <dbReference type="ChEBI" id="CHEBI:57792"/>
    </ligand>
</feature>
<feature type="binding site" evidence="9">
    <location>
        <position position="227"/>
    </location>
    <ligand>
        <name>Mn(2+)</name>
        <dbReference type="ChEBI" id="CHEBI:29035"/>
    </ligand>
</feature>
<evidence type="ECO:0000259" key="11">
    <source>
        <dbReference type="Pfam" id="PF08436"/>
    </source>
</evidence>
<name>A0A0D8HMB3_9ACTN</name>
<keyword evidence="3 9" id="KW-0479">Metal-binding</keyword>
<feature type="binding site" evidence="9">
    <location>
        <position position="24"/>
    </location>
    <ligand>
        <name>NADPH</name>
        <dbReference type="ChEBI" id="CHEBI:57783"/>
    </ligand>
</feature>
<dbReference type="Gene3D" id="3.40.50.720">
    <property type="entry name" value="NAD(P)-binding Rossmann-like Domain"/>
    <property type="match status" value="1"/>
</dbReference>
<feature type="binding site" evidence="9">
    <location>
        <position position="218"/>
    </location>
    <ligand>
        <name>1-deoxy-D-xylulose 5-phosphate</name>
        <dbReference type="ChEBI" id="CHEBI:57792"/>
    </ligand>
</feature>
<feature type="binding site" evidence="9">
    <location>
        <position position="205"/>
    </location>
    <ligand>
        <name>1-deoxy-D-xylulose 5-phosphate</name>
        <dbReference type="ChEBI" id="CHEBI:57792"/>
    </ligand>
</feature>
<comment type="pathway">
    <text evidence="1 9">Isoprenoid biosynthesis; isopentenyl diphosphate biosynthesis via DXP pathway; isopentenyl diphosphate from 1-deoxy-D-xylulose 5-phosphate: step 1/6.</text>
</comment>
<gene>
    <name evidence="9 13" type="primary">dxr</name>
    <name evidence="13" type="ORF">AXFE_00110</name>
</gene>
<dbReference type="Proteomes" id="UP000032360">
    <property type="component" value="Unassembled WGS sequence"/>
</dbReference>
<feature type="binding site" evidence="9">
    <location>
        <position position="158"/>
    </location>
    <ligand>
        <name>1-deoxy-D-xylulose 5-phosphate</name>
        <dbReference type="ChEBI" id="CHEBI:57792"/>
    </ligand>
</feature>
<evidence type="ECO:0000256" key="2">
    <source>
        <dbReference type="ARBA" id="ARBA00006825"/>
    </source>
</evidence>
<evidence type="ECO:0000256" key="3">
    <source>
        <dbReference type="ARBA" id="ARBA00022723"/>
    </source>
</evidence>
<feature type="binding site" evidence="9">
    <location>
        <position position="23"/>
    </location>
    <ligand>
        <name>NADPH</name>
        <dbReference type="ChEBI" id="CHEBI:57783"/>
    </ligand>
</feature>
<dbReference type="GO" id="GO:0051484">
    <property type="term" value="P:isopentenyl diphosphate biosynthetic process, methylerythritol 4-phosphate pathway involved in terpenoid biosynthetic process"/>
    <property type="evidence" value="ECO:0007669"/>
    <property type="project" value="UniProtKB-ARBA"/>
</dbReference>
<accession>A0A0D8HMB3</accession>
<dbReference type="InterPro" id="IPR036291">
    <property type="entry name" value="NAD(P)-bd_dom_sf"/>
</dbReference>
<comment type="function">
    <text evidence="9">Catalyzes the NADPH-dependent rearrangement and reduction of 1-deoxy-D-xylulose-5-phosphate (DXP) to 2-C-methyl-D-erythritol 4-phosphate (MEP).</text>
</comment>
<dbReference type="SUPFAM" id="SSF69055">
    <property type="entry name" value="1-deoxy-D-xylulose-5-phosphate reductoisomerase, C-terminal domain"/>
    <property type="match status" value="1"/>
</dbReference>
<dbReference type="Pfam" id="PF08436">
    <property type="entry name" value="DXP_redisom_C"/>
    <property type="match status" value="1"/>
</dbReference>
<dbReference type="InterPro" id="IPR013512">
    <property type="entry name" value="DXP_reductoisomerase_N"/>
</dbReference>
<dbReference type="AlphaFoldDB" id="A0A0D8HMB3"/>
<dbReference type="HAMAP" id="MF_00183">
    <property type="entry name" value="DXP_reductoisom"/>
    <property type="match status" value="1"/>
</dbReference>
<dbReference type="EC" id="1.1.1.267" evidence="9"/>
<evidence type="ECO:0000256" key="9">
    <source>
        <dbReference type="HAMAP-Rule" id="MF_00183"/>
    </source>
</evidence>